<reference evidence="1 2" key="1">
    <citation type="submission" date="2019-02" db="EMBL/GenBank/DDBJ databases">
        <title>Deep-cultivation of Planctomycetes and their phenomic and genomic characterization uncovers novel biology.</title>
        <authorList>
            <person name="Wiegand S."/>
            <person name="Jogler M."/>
            <person name="Boedeker C."/>
            <person name="Pinto D."/>
            <person name="Vollmers J."/>
            <person name="Rivas-Marin E."/>
            <person name="Kohn T."/>
            <person name="Peeters S.H."/>
            <person name="Heuer A."/>
            <person name="Rast P."/>
            <person name="Oberbeckmann S."/>
            <person name="Bunk B."/>
            <person name="Jeske O."/>
            <person name="Meyerdierks A."/>
            <person name="Storesund J.E."/>
            <person name="Kallscheuer N."/>
            <person name="Luecker S."/>
            <person name="Lage O.M."/>
            <person name="Pohl T."/>
            <person name="Merkel B.J."/>
            <person name="Hornburger P."/>
            <person name="Mueller R.-W."/>
            <person name="Bruemmer F."/>
            <person name="Labrenz M."/>
            <person name="Spormann A.M."/>
            <person name="Op den Camp H."/>
            <person name="Overmann J."/>
            <person name="Amann R."/>
            <person name="Jetten M.S.M."/>
            <person name="Mascher T."/>
            <person name="Medema M.H."/>
            <person name="Devos D.P."/>
            <person name="Kaster A.-K."/>
            <person name="Ovreas L."/>
            <person name="Rohde M."/>
            <person name="Galperin M.Y."/>
            <person name="Jogler C."/>
        </authorList>
    </citation>
    <scope>NUCLEOTIDE SEQUENCE [LARGE SCALE GENOMIC DNA]</scope>
    <source>
        <strain evidence="1 2">V22</strain>
    </source>
</reference>
<dbReference type="RefSeq" id="WP_197439769.1">
    <property type="nucleotide sequence ID" value="NZ_CP036316.1"/>
</dbReference>
<dbReference type="PANTHER" id="PTHR43737:SF1">
    <property type="entry name" value="DUF1501 DOMAIN-CONTAINING PROTEIN"/>
    <property type="match status" value="1"/>
</dbReference>
<organism evidence="1 2">
    <name type="scientific">Calycomorphotria hydatis</name>
    <dbReference type="NCBI Taxonomy" id="2528027"/>
    <lineage>
        <taxon>Bacteria</taxon>
        <taxon>Pseudomonadati</taxon>
        <taxon>Planctomycetota</taxon>
        <taxon>Planctomycetia</taxon>
        <taxon>Planctomycetales</taxon>
        <taxon>Planctomycetaceae</taxon>
        <taxon>Calycomorphotria</taxon>
    </lineage>
</organism>
<protein>
    <recommendedName>
        <fullName evidence="3">Sulfatase</fullName>
    </recommendedName>
</protein>
<name>A0A517TEB4_9PLAN</name>
<dbReference type="EMBL" id="CP036316">
    <property type="protein sequence ID" value="QDT66714.1"/>
    <property type="molecule type" value="Genomic_DNA"/>
</dbReference>
<accession>A0A517TEB4</accession>
<dbReference type="Proteomes" id="UP000319976">
    <property type="component" value="Chromosome"/>
</dbReference>
<gene>
    <name evidence="1" type="ORF">V22_39850</name>
</gene>
<evidence type="ECO:0008006" key="3">
    <source>
        <dbReference type="Google" id="ProtNLM"/>
    </source>
</evidence>
<evidence type="ECO:0000313" key="2">
    <source>
        <dbReference type="Proteomes" id="UP000319976"/>
    </source>
</evidence>
<dbReference type="Pfam" id="PF07394">
    <property type="entry name" value="DUF1501"/>
    <property type="match status" value="1"/>
</dbReference>
<dbReference type="InterPro" id="IPR010869">
    <property type="entry name" value="DUF1501"/>
</dbReference>
<proteinExistence type="predicted"/>
<evidence type="ECO:0000313" key="1">
    <source>
        <dbReference type="EMBL" id="QDT66714.1"/>
    </source>
</evidence>
<dbReference type="SUPFAM" id="SSF53649">
    <property type="entry name" value="Alkaline phosphatase-like"/>
    <property type="match status" value="1"/>
</dbReference>
<dbReference type="PANTHER" id="PTHR43737">
    <property type="entry name" value="BLL7424 PROTEIN"/>
    <property type="match status" value="1"/>
</dbReference>
<dbReference type="AlphaFoldDB" id="A0A517TEB4"/>
<dbReference type="KEGG" id="chya:V22_39850"/>
<dbReference type="InterPro" id="IPR017850">
    <property type="entry name" value="Alkaline_phosphatase_core_sf"/>
</dbReference>
<sequence>MLSRREYLVRMSAAPGLMATSHLWAAPFQDEAKNKLHHPGKVKSIIFYYCSGGPSQGHTFAPPKKIQDESLHPFQFQKSGQSGLEISDIFPHLQKVADELCVIRSGYGAKATHNEGGRHIFTGSNQLKASLGAWMLYGLGSGNLSLPSYLMLTGRLPGDKWALNDGHVHGGARSIAAGGLPPSMQAQVVRDLSKPIDNLKAFTDHQRQQKWLNSLGNLNSHFQKRHPEVSELTSRMESFHAAYRMQDAAPEAFDLSKEMENREMQKLYGLNELATQSTGAKMVLARRLVERGVRFVLVPSMRVPNLEGGNTDWDTHTPTTVRGGLPNLARACDLPLAGLIQDLKNRDLLDQTLVVWGGEMGRGDKGFMNHNGNAFAWWMAGGGVKGGTAYGDCDDYGMTAVENTVHVRDLHATILWMCGLDYQKLKYNGIGLDDSCKVVHDLFNATT</sequence>
<keyword evidence="2" id="KW-1185">Reference proteome</keyword>